<proteinExistence type="predicted"/>
<dbReference type="EMBL" id="JAPNKA010000001">
    <property type="protein sequence ID" value="MCY1079768.1"/>
    <property type="molecule type" value="Genomic_DNA"/>
</dbReference>
<keyword evidence="2" id="KW-1185">Reference proteome</keyword>
<gene>
    <name evidence="1" type="ORF">OV287_35470</name>
</gene>
<evidence type="ECO:0000313" key="2">
    <source>
        <dbReference type="Proteomes" id="UP001207654"/>
    </source>
</evidence>
<comment type="caution">
    <text evidence="1">The sequence shown here is derived from an EMBL/GenBank/DDBJ whole genome shotgun (WGS) entry which is preliminary data.</text>
</comment>
<organism evidence="1 2">
    <name type="scientific">Archangium lansingense</name>
    <dbReference type="NCBI Taxonomy" id="2995310"/>
    <lineage>
        <taxon>Bacteria</taxon>
        <taxon>Pseudomonadati</taxon>
        <taxon>Myxococcota</taxon>
        <taxon>Myxococcia</taxon>
        <taxon>Myxococcales</taxon>
        <taxon>Cystobacterineae</taxon>
        <taxon>Archangiaceae</taxon>
        <taxon>Archangium</taxon>
    </lineage>
</organism>
<reference evidence="1 2" key="1">
    <citation type="submission" date="2022-11" db="EMBL/GenBank/DDBJ databases">
        <title>Minimal conservation of predation-associated metabolite biosynthetic gene clusters underscores biosynthetic potential of Myxococcota including descriptions for ten novel species: Archangium lansinium sp. nov., Myxococcus landrumus sp. nov., Nannocystis bai.</title>
        <authorList>
            <person name="Ahearne A."/>
            <person name="Stevens C."/>
            <person name="Phillips K."/>
        </authorList>
    </citation>
    <scope>NUCLEOTIDE SEQUENCE [LARGE SCALE GENOMIC DNA]</scope>
    <source>
        <strain evidence="1 2">MIWBW</strain>
    </source>
</reference>
<name>A0ABT4ADM3_9BACT</name>
<accession>A0ABT4ADM3</accession>
<dbReference type="RefSeq" id="WP_267538465.1">
    <property type="nucleotide sequence ID" value="NZ_JAPNKA010000001.1"/>
</dbReference>
<protein>
    <submittedName>
        <fullName evidence="1">Uncharacterized protein</fullName>
    </submittedName>
</protein>
<sequence length="80" mass="8754">MLLALSLTGAIAVMLTSVEERHLFRIHSKYGCTIDTAVDSRPRFLSVGGMSGHGQFTLPCGQSTTLEDMSDDIRFECVCE</sequence>
<evidence type="ECO:0000313" key="1">
    <source>
        <dbReference type="EMBL" id="MCY1079768.1"/>
    </source>
</evidence>
<dbReference type="Proteomes" id="UP001207654">
    <property type="component" value="Unassembled WGS sequence"/>
</dbReference>